<dbReference type="OrthoDB" id="6430345at2759"/>
<dbReference type="InterPro" id="IPR059089">
    <property type="entry name" value="Kazrin_N"/>
</dbReference>
<accession>A0A2G8LF84</accession>
<reference evidence="4 5" key="1">
    <citation type="journal article" date="2017" name="PLoS Biol.">
        <title>The sea cucumber genome provides insights into morphological evolution and visceral regeneration.</title>
        <authorList>
            <person name="Zhang X."/>
            <person name="Sun L."/>
            <person name="Yuan J."/>
            <person name="Sun Y."/>
            <person name="Gao Y."/>
            <person name="Zhang L."/>
            <person name="Li S."/>
            <person name="Dai H."/>
            <person name="Hamel J.F."/>
            <person name="Liu C."/>
            <person name="Yu Y."/>
            <person name="Liu S."/>
            <person name="Lin W."/>
            <person name="Guo K."/>
            <person name="Jin S."/>
            <person name="Xu P."/>
            <person name="Storey K.B."/>
            <person name="Huan P."/>
            <person name="Zhang T."/>
            <person name="Zhou Y."/>
            <person name="Zhang J."/>
            <person name="Lin C."/>
            <person name="Li X."/>
            <person name="Xing L."/>
            <person name="Huo D."/>
            <person name="Sun M."/>
            <person name="Wang L."/>
            <person name="Mercier A."/>
            <person name="Li F."/>
            <person name="Yang H."/>
            <person name="Xiang J."/>
        </authorList>
    </citation>
    <scope>NUCLEOTIDE SEQUENCE [LARGE SCALE GENOMIC DNA]</scope>
    <source>
        <strain evidence="4">Shaxun</strain>
        <tissue evidence="4">Muscle</tissue>
    </source>
</reference>
<protein>
    <submittedName>
        <fullName evidence="4">Putative kazrin isoform X6</fullName>
    </submittedName>
</protein>
<dbReference type="InterPro" id="IPR037614">
    <property type="entry name" value="Kazrin"/>
</dbReference>
<dbReference type="AlphaFoldDB" id="A0A2G8LF84"/>
<organism evidence="4 5">
    <name type="scientific">Stichopus japonicus</name>
    <name type="common">Sea cucumber</name>
    <dbReference type="NCBI Taxonomy" id="307972"/>
    <lineage>
        <taxon>Eukaryota</taxon>
        <taxon>Metazoa</taxon>
        <taxon>Echinodermata</taxon>
        <taxon>Eleutherozoa</taxon>
        <taxon>Echinozoa</taxon>
        <taxon>Holothuroidea</taxon>
        <taxon>Aspidochirotacea</taxon>
        <taxon>Aspidochirotida</taxon>
        <taxon>Stichopodidae</taxon>
        <taxon>Apostichopus</taxon>
    </lineage>
</organism>
<dbReference type="PANTHER" id="PTHR12776:SF1">
    <property type="entry name" value="KAZRIN"/>
    <property type="match status" value="1"/>
</dbReference>
<evidence type="ECO:0000259" key="3">
    <source>
        <dbReference type="Pfam" id="PF25986"/>
    </source>
</evidence>
<evidence type="ECO:0000313" key="5">
    <source>
        <dbReference type="Proteomes" id="UP000230750"/>
    </source>
</evidence>
<evidence type="ECO:0000256" key="1">
    <source>
        <dbReference type="SAM" id="Coils"/>
    </source>
</evidence>
<evidence type="ECO:0000256" key="2">
    <source>
        <dbReference type="SAM" id="MobiDB-lite"/>
    </source>
</evidence>
<sequence>MFFFCPTLQDTNQEVSALRQDLEDKNKRLSGEQTLEDMVTDVPQDNKEWQMLQDEEVQDLREKFSEMEEENKRLKEEVKEIKAVEGTPVDSPPTMEDLKNQLTQKDHELVKVKEAVTIMKNDRKRLKGEKVDLLNQMKQLYCTLEAKEEEMRDFMRNYEERMAESESKLKQVTQEKEEVEKDHWEILKRAREAAERSVTLRNQLDQKQRENENLQEEILKMRKLLMVDMHNSVSMPHITVTSTPVSASQSSLESNSTQDGHVSSNHKGVYNQLPDGFTPPSSARSTQSFMSAPSTDSESREMLLSAIPISRSTEDCSADGSPKQKKKKNRKNSTRSRRYSEGKIDPDTPTVSMCSLTTSSQGSVIDLFALQESDKDKLAEELMKNDRKRLKGEKVDLLNQMKQLYCTLEAKEEEMRDFMRNYEERMAESESKLKQVTQEKEEVEKDHWEILKRAREAAERSVTLRNQLDQKQRENENLQEEILKYPLIDEKLLMVDMHNSVSMPHITVTSTPVSASQSSLESNSNPRRSRIIQP</sequence>
<comment type="caution">
    <text evidence="4">The sequence shown here is derived from an EMBL/GenBank/DDBJ whole genome shotgun (WGS) entry which is preliminary data.</text>
</comment>
<name>A0A2G8LF84_STIJA</name>
<feature type="coiled-coil region" evidence="1">
    <location>
        <begin position="394"/>
        <end position="484"/>
    </location>
</feature>
<feature type="compositionally biased region" description="Basic residues" evidence="2">
    <location>
        <begin position="323"/>
        <end position="337"/>
    </location>
</feature>
<feature type="compositionally biased region" description="Polar residues" evidence="2">
    <location>
        <begin position="279"/>
        <end position="296"/>
    </location>
</feature>
<evidence type="ECO:0000313" key="4">
    <source>
        <dbReference type="EMBL" id="PIK58902.1"/>
    </source>
</evidence>
<feature type="compositionally biased region" description="Low complexity" evidence="2">
    <location>
        <begin position="514"/>
        <end position="524"/>
    </location>
</feature>
<feature type="compositionally biased region" description="Polar residues" evidence="2">
    <location>
        <begin position="241"/>
        <end position="266"/>
    </location>
</feature>
<gene>
    <name evidence="4" type="ORF">BSL78_04214</name>
</gene>
<dbReference type="Pfam" id="PF25986">
    <property type="entry name" value="Kazrin"/>
    <property type="match status" value="2"/>
</dbReference>
<dbReference type="STRING" id="307972.A0A2G8LF84"/>
<proteinExistence type="predicted"/>
<keyword evidence="1" id="KW-0175">Coiled coil</keyword>
<dbReference type="PANTHER" id="PTHR12776">
    <property type="entry name" value="KAZRIN-RELATED"/>
    <property type="match status" value="1"/>
</dbReference>
<feature type="coiled-coil region" evidence="1">
    <location>
        <begin position="8"/>
        <end position="224"/>
    </location>
</feature>
<dbReference type="Proteomes" id="UP000230750">
    <property type="component" value="Unassembled WGS sequence"/>
</dbReference>
<dbReference type="EMBL" id="MRZV01000099">
    <property type="protein sequence ID" value="PIK58902.1"/>
    <property type="molecule type" value="Genomic_DNA"/>
</dbReference>
<feature type="region of interest" description="Disordered" evidence="2">
    <location>
        <begin position="509"/>
        <end position="534"/>
    </location>
</feature>
<feature type="domain" description="Kazrin N-terminal" evidence="3">
    <location>
        <begin position="54"/>
        <end position="225"/>
    </location>
</feature>
<feature type="domain" description="Kazrin N-terminal" evidence="3">
    <location>
        <begin position="377"/>
        <end position="483"/>
    </location>
</feature>
<keyword evidence="5" id="KW-1185">Reference proteome</keyword>
<feature type="region of interest" description="Disordered" evidence="2">
    <location>
        <begin position="241"/>
        <end position="350"/>
    </location>
</feature>